<dbReference type="OrthoDB" id="5296019at2"/>
<dbReference type="AlphaFoldDB" id="A0A5B8M6S5"/>
<dbReference type="Gene3D" id="3.40.50.1980">
    <property type="entry name" value="Nitrogenase molybdenum iron protein domain"/>
    <property type="match status" value="2"/>
</dbReference>
<dbReference type="Pfam" id="PF01297">
    <property type="entry name" value="ZnuA"/>
    <property type="match status" value="1"/>
</dbReference>
<comment type="subcellular location">
    <subcellularLocation>
        <location evidence="1">Cell envelope</location>
    </subcellularLocation>
</comment>
<proteinExistence type="predicted"/>
<keyword evidence="4 5" id="KW-0732">Signal</keyword>
<dbReference type="PANTHER" id="PTHR42953">
    <property type="entry name" value="HIGH-AFFINITY ZINC UPTAKE SYSTEM PROTEIN ZNUA-RELATED"/>
    <property type="match status" value="1"/>
</dbReference>
<keyword evidence="7" id="KW-1185">Reference proteome</keyword>
<feature type="signal peptide" evidence="5">
    <location>
        <begin position="1"/>
        <end position="22"/>
    </location>
</feature>
<dbReference type="SUPFAM" id="SSF53807">
    <property type="entry name" value="Helical backbone' metal receptor"/>
    <property type="match status" value="1"/>
</dbReference>
<reference evidence="6 7" key="1">
    <citation type="submission" date="2019-07" db="EMBL/GenBank/DDBJ databases">
        <title>Full genome sequence of Humibacter sp. WJ7-1.</title>
        <authorList>
            <person name="Im W.-T."/>
        </authorList>
    </citation>
    <scope>NUCLEOTIDE SEQUENCE [LARGE SCALE GENOMIC DNA]</scope>
    <source>
        <strain evidence="6 7">WJ7-1</strain>
    </source>
</reference>
<dbReference type="GO" id="GO:0030001">
    <property type="term" value="P:metal ion transport"/>
    <property type="evidence" value="ECO:0007669"/>
    <property type="project" value="InterPro"/>
</dbReference>
<keyword evidence="3" id="KW-0479">Metal-binding</keyword>
<evidence type="ECO:0000313" key="6">
    <source>
        <dbReference type="EMBL" id="QDZ15415.1"/>
    </source>
</evidence>
<dbReference type="PROSITE" id="PS51257">
    <property type="entry name" value="PROKAR_LIPOPROTEIN"/>
    <property type="match status" value="1"/>
</dbReference>
<evidence type="ECO:0000256" key="5">
    <source>
        <dbReference type="SAM" id="SignalP"/>
    </source>
</evidence>
<evidence type="ECO:0000256" key="4">
    <source>
        <dbReference type="ARBA" id="ARBA00022729"/>
    </source>
</evidence>
<dbReference type="InterPro" id="IPR050492">
    <property type="entry name" value="Bact_metal-bind_prot9"/>
</dbReference>
<dbReference type="RefSeq" id="WP_146321268.1">
    <property type="nucleotide sequence ID" value="NZ_CP042305.1"/>
</dbReference>
<dbReference type="InterPro" id="IPR006127">
    <property type="entry name" value="ZnuA-like"/>
</dbReference>
<protein>
    <submittedName>
        <fullName evidence="6">ABC transporter substrate-binding protein</fullName>
    </submittedName>
</protein>
<evidence type="ECO:0000256" key="1">
    <source>
        <dbReference type="ARBA" id="ARBA00004196"/>
    </source>
</evidence>
<evidence type="ECO:0000256" key="2">
    <source>
        <dbReference type="ARBA" id="ARBA00022448"/>
    </source>
</evidence>
<dbReference type="EMBL" id="CP042305">
    <property type="protein sequence ID" value="QDZ15415.1"/>
    <property type="molecule type" value="Genomic_DNA"/>
</dbReference>
<keyword evidence="2" id="KW-0813">Transport</keyword>
<name>A0A5B8M6S5_9MICO</name>
<dbReference type="KEGG" id="huw:FPZ11_12185"/>
<organism evidence="6 7">
    <name type="scientific">Humibacter ginsenosidimutans</name>
    <dbReference type="NCBI Taxonomy" id="2599293"/>
    <lineage>
        <taxon>Bacteria</taxon>
        <taxon>Bacillati</taxon>
        <taxon>Actinomycetota</taxon>
        <taxon>Actinomycetes</taxon>
        <taxon>Micrococcales</taxon>
        <taxon>Microbacteriaceae</taxon>
        <taxon>Humibacter</taxon>
    </lineage>
</organism>
<accession>A0A5B8M6S5</accession>
<gene>
    <name evidence="6" type="ORF">FPZ11_12185</name>
</gene>
<dbReference type="GO" id="GO:0046872">
    <property type="term" value="F:metal ion binding"/>
    <property type="evidence" value="ECO:0007669"/>
    <property type="project" value="UniProtKB-KW"/>
</dbReference>
<evidence type="ECO:0000313" key="7">
    <source>
        <dbReference type="Proteomes" id="UP000320216"/>
    </source>
</evidence>
<dbReference type="Proteomes" id="UP000320216">
    <property type="component" value="Chromosome"/>
</dbReference>
<dbReference type="PANTHER" id="PTHR42953:SF1">
    <property type="entry name" value="METAL-BINDING PROTEIN HI_0362-RELATED"/>
    <property type="match status" value="1"/>
</dbReference>
<sequence>MKRSVFISTTIAAVAVATLALAGCSTTASGAGTASSDPASGPIRVVASTNVWGDIAEQIGGDDVSVTSIIDDPNKDPHEYQASGQNQLALSKAEIVVVNGGGYDDFVGDMLKAVPTKPVVLTAADISGYDQHPSDGDFNEHLWYDFPTVDKVAQKLVAAYSKARPKDAGTFESNAKKFEASVAQLTDLEAQLKQSYAGKGAAITEPVPLYMLNAIGLVDKTPEKFSEAIENDSDVAPAVLRETLALFSGHKVALLAYNEQTTGAETQQVLDAAKANDVPVVPVTETLPEGKTYLTWMRSNLDNIGAALKKSR</sequence>
<dbReference type="GO" id="GO:0030313">
    <property type="term" value="C:cell envelope"/>
    <property type="evidence" value="ECO:0007669"/>
    <property type="project" value="UniProtKB-SubCell"/>
</dbReference>
<feature type="chain" id="PRO_5038612581" evidence="5">
    <location>
        <begin position="23"/>
        <end position="312"/>
    </location>
</feature>
<evidence type="ECO:0000256" key="3">
    <source>
        <dbReference type="ARBA" id="ARBA00022723"/>
    </source>
</evidence>